<evidence type="ECO:0000313" key="2">
    <source>
        <dbReference type="Proteomes" id="UP000017820"/>
    </source>
</evidence>
<name>V4H4Z8_PSEL2</name>
<proteinExistence type="predicted"/>
<organism evidence="1 2">
    <name type="scientific">Pseudoalteromonas luteoviolacea (strain 2ta16)</name>
    <dbReference type="NCBI Taxonomy" id="1353533"/>
    <lineage>
        <taxon>Bacteria</taxon>
        <taxon>Pseudomonadati</taxon>
        <taxon>Pseudomonadota</taxon>
        <taxon>Gammaproteobacteria</taxon>
        <taxon>Alteromonadales</taxon>
        <taxon>Pseudoalteromonadaceae</taxon>
        <taxon>Pseudoalteromonas</taxon>
    </lineage>
</organism>
<dbReference type="AlphaFoldDB" id="V4H4Z8"/>
<accession>V4H4Z8</accession>
<protein>
    <submittedName>
        <fullName evidence="1">Uncharacterized protein</fullName>
    </submittedName>
</protein>
<sequence>MLLKLSKKKVKNLSTSHKSLNQQQTPQIGGANGLDTLGCLPTVKCQVSWQCYSDNC</sequence>
<evidence type="ECO:0000313" key="1">
    <source>
        <dbReference type="EMBL" id="ESP92566.1"/>
    </source>
</evidence>
<gene>
    <name evidence="1" type="ORF">PL2TA16_04159</name>
</gene>
<reference evidence="1 2" key="1">
    <citation type="submission" date="2013-07" db="EMBL/GenBank/DDBJ databases">
        <title>Draft genome sequence of Pseudoalteromonas luteoviolacea 2ta16.</title>
        <authorList>
            <person name="Allen E.E."/>
            <person name="Azam F."/>
            <person name="Podell S."/>
        </authorList>
    </citation>
    <scope>NUCLEOTIDE SEQUENCE [LARGE SCALE GENOMIC DNA]</scope>
    <source>
        <strain evidence="1 2">2ta16</strain>
    </source>
</reference>
<dbReference type="PATRIC" id="fig|1353533.3.peg.3100"/>
<comment type="caution">
    <text evidence="1">The sequence shown here is derived from an EMBL/GenBank/DDBJ whole genome shotgun (WGS) entry which is preliminary data.</text>
</comment>
<dbReference type="EMBL" id="AUSV01000049">
    <property type="protein sequence ID" value="ESP92566.1"/>
    <property type="molecule type" value="Genomic_DNA"/>
</dbReference>
<dbReference type="Proteomes" id="UP000017820">
    <property type="component" value="Unassembled WGS sequence"/>
</dbReference>